<dbReference type="PANTHER" id="PTHR43249">
    <property type="entry name" value="UDP-N-ACETYL-2-AMINO-2-DEOXY-D-GLUCURONATE OXIDASE"/>
    <property type="match status" value="1"/>
</dbReference>
<feature type="domain" description="GFO/IDH/MocA-like oxidoreductase" evidence="2">
    <location>
        <begin position="132"/>
        <end position="259"/>
    </location>
</feature>
<evidence type="ECO:0000313" key="3">
    <source>
        <dbReference type="EMBL" id="KGF50548.1"/>
    </source>
</evidence>
<dbReference type="EMBL" id="JRNR01000002">
    <property type="protein sequence ID" value="KGF50548.1"/>
    <property type="molecule type" value="Genomic_DNA"/>
</dbReference>
<dbReference type="GeneID" id="91082356"/>
<dbReference type="InterPro" id="IPR036291">
    <property type="entry name" value="NAD(P)-bd_dom_sf"/>
</dbReference>
<protein>
    <submittedName>
        <fullName evidence="3">Oxidoreductase</fullName>
    </submittedName>
</protein>
<dbReference type="Gene3D" id="3.30.360.10">
    <property type="entry name" value="Dihydrodipicolinate Reductase, domain 2"/>
    <property type="match status" value="1"/>
</dbReference>
<dbReference type="GO" id="GO:0000166">
    <property type="term" value="F:nucleotide binding"/>
    <property type="evidence" value="ECO:0007669"/>
    <property type="project" value="InterPro"/>
</dbReference>
<dbReference type="Pfam" id="PF22725">
    <property type="entry name" value="GFO_IDH_MocA_C3"/>
    <property type="match status" value="1"/>
</dbReference>
<dbReference type="InterPro" id="IPR052515">
    <property type="entry name" value="Gfo/Idh/MocA_Oxidoreductase"/>
</dbReference>
<dbReference type="Pfam" id="PF01408">
    <property type="entry name" value="GFO_IDH_MocA"/>
    <property type="match status" value="1"/>
</dbReference>
<organism evidence="3 4">
    <name type="scientific">Prevotella disiens DNF00882</name>
    <dbReference type="NCBI Taxonomy" id="1401075"/>
    <lineage>
        <taxon>Bacteria</taxon>
        <taxon>Pseudomonadati</taxon>
        <taxon>Bacteroidota</taxon>
        <taxon>Bacteroidia</taxon>
        <taxon>Bacteroidales</taxon>
        <taxon>Prevotellaceae</taxon>
        <taxon>Prevotella</taxon>
    </lineage>
</organism>
<reference evidence="3 4" key="1">
    <citation type="submission" date="2014-07" db="EMBL/GenBank/DDBJ databases">
        <authorList>
            <person name="McCorrison J."/>
            <person name="Sanka R."/>
            <person name="Torralba M."/>
            <person name="Gillis M."/>
            <person name="Haft D.H."/>
            <person name="Methe B."/>
            <person name="Sutton G."/>
            <person name="Nelson K.E."/>
        </authorList>
    </citation>
    <scope>NUCLEOTIDE SEQUENCE [LARGE SCALE GENOMIC DNA]</scope>
    <source>
        <strain evidence="3 4">DNF00882</strain>
    </source>
</reference>
<dbReference type="Gene3D" id="3.40.50.720">
    <property type="entry name" value="NAD(P)-binding Rossmann-like Domain"/>
    <property type="match status" value="1"/>
</dbReference>
<dbReference type="SUPFAM" id="SSF55347">
    <property type="entry name" value="Glyceraldehyde-3-phosphate dehydrogenase-like, C-terminal domain"/>
    <property type="match status" value="1"/>
</dbReference>
<evidence type="ECO:0000259" key="2">
    <source>
        <dbReference type="Pfam" id="PF22725"/>
    </source>
</evidence>
<dbReference type="AlphaFoldDB" id="A0A096ATY6"/>
<feature type="domain" description="Gfo/Idh/MocA-like oxidoreductase N-terminal" evidence="1">
    <location>
        <begin position="5"/>
        <end position="124"/>
    </location>
</feature>
<evidence type="ECO:0000259" key="1">
    <source>
        <dbReference type="Pfam" id="PF01408"/>
    </source>
</evidence>
<evidence type="ECO:0000313" key="4">
    <source>
        <dbReference type="Proteomes" id="UP000029538"/>
    </source>
</evidence>
<dbReference type="InterPro" id="IPR055170">
    <property type="entry name" value="GFO_IDH_MocA-like_dom"/>
</dbReference>
<gene>
    <name evidence="3" type="ORF">HMPREF0654_00270</name>
</gene>
<dbReference type="RefSeq" id="WP_004357121.1">
    <property type="nucleotide sequence ID" value="NZ_JRNR01000002.1"/>
</dbReference>
<dbReference type="InterPro" id="IPR000683">
    <property type="entry name" value="Gfo/Idh/MocA-like_OxRdtase_N"/>
</dbReference>
<dbReference type="Proteomes" id="UP000029538">
    <property type="component" value="Unassembled WGS sequence"/>
</dbReference>
<comment type="caution">
    <text evidence="3">The sequence shown here is derived from an EMBL/GenBank/DDBJ whole genome shotgun (WGS) entry which is preliminary data.</text>
</comment>
<name>A0A096ATY6_9BACT</name>
<sequence length="327" mass="37046">MKHIAWGFIGCSETTERKSGAAFNAVTESHVEAVFSRNTKNARTYANQHAIKKWYTDSQMLVNDPNVNAIYIATPPSTHATYAIMAMRAGKPCLIEKPLAGSYEDCVRINRISEKTGVPCFVAYYRRYLPYFKKVKEILQSGAIGKVLTMQVRFAVPANELEDTNYDEVPWRLQSKDTERNYFYDLAPHQLDLLQSMFGVITKAHGYVSNRTGLFEAEDTVSAVFQFEKGLSGSASWSFTAHESAKEDSIEIYGTAGRIIFSVYNYMPIELYTSQGMQYIDIKNPHYVQEPLIRSIVQDLQGYGKCECTSVEATPTNWVMDRILGKY</sequence>
<dbReference type="SUPFAM" id="SSF51735">
    <property type="entry name" value="NAD(P)-binding Rossmann-fold domains"/>
    <property type="match status" value="1"/>
</dbReference>
<proteinExistence type="predicted"/>
<accession>A0A096ATY6</accession>
<dbReference type="PANTHER" id="PTHR43249:SF1">
    <property type="entry name" value="D-GLUCOSIDE 3-DEHYDROGENASE"/>
    <property type="match status" value="1"/>
</dbReference>